<dbReference type="InterPro" id="IPR011013">
    <property type="entry name" value="Gal_mutarotase_sf_dom"/>
</dbReference>
<dbReference type="PANTHER" id="PTHR11122">
    <property type="entry name" value="APOSPORY-ASSOCIATED PROTEIN C-RELATED"/>
    <property type="match status" value="1"/>
</dbReference>
<dbReference type="SUPFAM" id="SSF74650">
    <property type="entry name" value="Galactose mutarotase-like"/>
    <property type="match status" value="1"/>
</dbReference>
<sequence>MIAIVGSFLPSPNILRPCNLWGNLRNKRREFPLSALASTSWQQDVDSFRECGVSFSNVGDSYVVRLALDNGSAAKLILPNGLITSFKAQMWHGATMELLHTTVSATENSGGDAVIQGGLSLALAFENDAGVSWSPNAWALHRVNGTPQDSIQVELISTSEEGVNAQVKHIITLRPDLLTSEVLVSNLSTSSLRLTGSAICHLTVSTPDAAYALGLQGSDFFIRPPFVPNSSIIIPPDFNTSGQDPSKSSAFDKLFTIWDSRNSPNAKNDVESMAKDIKEEELEGEEDDNYKHLTEKLSRIYTSAPRSLTIIDRGRRNSVAVNRSGFKELHMFSPGSEHEWYNKYSYICIGHSALLEPIILNAQSEWRGGLQLLNPNF</sequence>
<evidence type="ECO:0000313" key="1">
    <source>
        <dbReference type="EMBL" id="KAK6156168.1"/>
    </source>
</evidence>
<accession>A0ABR0XAK4</accession>
<evidence type="ECO:0008006" key="3">
    <source>
        <dbReference type="Google" id="ProtNLM"/>
    </source>
</evidence>
<dbReference type="Proteomes" id="UP001318860">
    <property type="component" value="Unassembled WGS sequence"/>
</dbReference>
<keyword evidence="2" id="KW-1185">Reference proteome</keyword>
<name>A0ABR0XAK4_REHGL</name>
<dbReference type="Gene3D" id="2.70.98.10">
    <property type="match status" value="1"/>
</dbReference>
<gene>
    <name evidence="1" type="ORF">DH2020_010416</name>
</gene>
<dbReference type="PANTHER" id="PTHR11122:SF15">
    <property type="entry name" value="PROTEIN NDH-DEPENDENT CYCLIC ELECTRON FLOW 5"/>
    <property type="match status" value="1"/>
</dbReference>
<dbReference type="EMBL" id="JABTTQ020000005">
    <property type="protein sequence ID" value="KAK6156168.1"/>
    <property type="molecule type" value="Genomic_DNA"/>
</dbReference>
<reference evidence="1 2" key="1">
    <citation type="journal article" date="2021" name="Comput. Struct. Biotechnol. J.">
        <title>De novo genome assembly of the potent medicinal plant Rehmannia glutinosa using nanopore technology.</title>
        <authorList>
            <person name="Ma L."/>
            <person name="Dong C."/>
            <person name="Song C."/>
            <person name="Wang X."/>
            <person name="Zheng X."/>
            <person name="Niu Y."/>
            <person name="Chen S."/>
            <person name="Feng W."/>
        </authorList>
    </citation>
    <scope>NUCLEOTIDE SEQUENCE [LARGE SCALE GENOMIC DNA]</scope>
    <source>
        <strain evidence="1">DH-2019</strain>
    </source>
</reference>
<organism evidence="1 2">
    <name type="scientific">Rehmannia glutinosa</name>
    <name type="common">Chinese foxglove</name>
    <dbReference type="NCBI Taxonomy" id="99300"/>
    <lineage>
        <taxon>Eukaryota</taxon>
        <taxon>Viridiplantae</taxon>
        <taxon>Streptophyta</taxon>
        <taxon>Embryophyta</taxon>
        <taxon>Tracheophyta</taxon>
        <taxon>Spermatophyta</taxon>
        <taxon>Magnoliopsida</taxon>
        <taxon>eudicotyledons</taxon>
        <taxon>Gunneridae</taxon>
        <taxon>Pentapetalae</taxon>
        <taxon>asterids</taxon>
        <taxon>lamiids</taxon>
        <taxon>Lamiales</taxon>
        <taxon>Orobanchaceae</taxon>
        <taxon>Rehmannieae</taxon>
        <taxon>Rehmannia</taxon>
    </lineage>
</organism>
<comment type="caution">
    <text evidence="1">The sequence shown here is derived from an EMBL/GenBank/DDBJ whole genome shotgun (WGS) entry which is preliminary data.</text>
</comment>
<evidence type="ECO:0000313" key="2">
    <source>
        <dbReference type="Proteomes" id="UP001318860"/>
    </source>
</evidence>
<protein>
    <recommendedName>
        <fullName evidence="3">Protein NDH-DEPENDENT CYCLIC ELECTRON FLOW 5</fullName>
    </recommendedName>
</protein>
<dbReference type="InterPro" id="IPR014718">
    <property type="entry name" value="GH-type_carb-bd"/>
</dbReference>
<proteinExistence type="predicted"/>